<dbReference type="PIRSF" id="PIRSF004848">
    <property type="entry name" value="YBL036c_PLPDEIII"/>
    <property type="match status" value="1"/>
</dbReference>
<comment type="cofactor">
    <cofactor evidence="3">
        <name>pyridoxal 5'-phosphate</name>
        <dbReference type="ChEBI" id="CHEBI:597326"/>
    </cofactor>
</comment>
<dbReference type="InterPro" id="IPR001608">
    <property type="entry name" value="Ala_racemase_N"/>
</dbReference>
<dbReference type="SUPFAM" id="SSF51419">
    <property type="entry name" value="PLP-binding barrel"/>
    <property type="match status" value="1"/>
</dbReference>
<evidence type="ECO:0000259" key="5">
    <source>
        <dbReference type="Pfam" id="PF01168"/>
    </source>
</evidence>
<evidence type="ECO:0000256" key="1">
    <source>
        <dbReference type="ARBA" id="ARBA00022898"/>
    </source>
</evidence>
<name>F1T478_9ACTN</name>
<dbReference type="EMBL" id="ACGK02000001">
    <property type="protein sequence ID" value="EGF23522.1"/>
    <property type="molecule type" value="Genomic_DNA"/>
</dbReference>
<dbReference type="GeneID" id="93210084"/>
<evidence type="ECO:0000313" key="7">
    <source>
        <dbReference type="Proteomes" id="UP000005947"/>
    </source>
</evidence>
<gene>
    <name evidence="6" type="ORF">HMPREF0091_10469</name>
</gene>
<proteinExistence type="inferred from homology"/>
<dbReference type="Proteomes" id="UP000005947">
    <property type="component" value="Unassembled WGS sequence"/>
</dbReference>
<sequence>MTHDNCEQLTTHSRATDVLAEDAYTDFLRERKAYLSERITNAVQKSGRSLDDIQLCAVSKTVDVPEILAASRAGYTLFGENRPQALRDKALSLKSAIQQGSLRFDMIGNLQLNKINMVLDNCCRIQSVSSLELARALNKHAGAKGLRVSCLLEINVVGELSKSGFSSKALYECLDELMSMEHIHIEGLMNMAPRNDPDTARRSFVGLYELHEALRAQTGLELSTLSCGMSDDFEIALEEGSTLIRLGRIVFDTNYKVTA</sequence>
<accession>F1T478</accession>
<evidence type="ECO:0000313" key="6">
    <source>
        <dbReference type="EMBL" id="EGF23522.1"/>
    </source>
</evidence>
<dbReference type="Pfam" id="PF01168">
    <property type="entry name" value="Ala_racemase_N"/>
    <property type="match status" value="1"/>
</dbReference>
<dbReference type="Gene3D" id="3.20.20.10">
    <property type="entry name" value="Alanine racemase"/>
    <property type="match status" value="1"/>
</dbReference>
<dbReference type="HAMAP" id="MF_02087">
    <property type="entry name" value="PLP_homeostasis"/>
    <property type="match status" value="1"/>
</dbReference>
<dbReference type="OrthoDB" id="9804072at2"/>
<dbReference type="GO" id="GO:0030170">
    <property type="term" value="F:pyridoxal phosphate binding"/>
    <property type="evidence" value="ECO:0007669"/>
    <property type="project" value="UniProtKB-UniRule"/>
</dbReference>
<evidence type="ECO:0000256" key="3">
    <source>
        <dbReference type="PIRSR" id="PIRSR004848-1"/>
    </source>
</evidence>
<dbReference type="AlphaFoldDB" id="F1T478"/>
<dbReference type="CDD" id="cd00635">
    <property type="entry name" value="PLPDE_III_YBL036c_like"/>
    <property type="match status" value="1"/>
</dbReference>
<feature type="modified residue" description="N6-(pyridoxal phosphate)lysine" evidence="2 3">
    <location>
        <position position="60"/>
    </location>
</feature>
<keyword evidence="1 2" id="KW-0663">Pyridoxal phosphate</keyword>
<dbReference type="eggNOG" id="COG0325">
    <property type="taxonomic scope" value="Bacteria"/>
</dbReference>
<comment type="caution">
    <text evidence="6">The sequence shown here is derived from an EMBL/GenBank/DDBJ whole genome shotgun (WGS) entry which is preliminary data.</text>
</comment>
<dbReference type="PANTHER" id="PTHR10146:SF14">
    <property type="entry name" value="PYRIDOXAL PHOSPHATE HOMEOSTASIS PROTEIN"/>
    <property type="match status" value="1"/>
</dbReference>
<comment type="function">
    <text evidence="2">Pyridoxal 5'-phosphate (PLP)-binding protein, which is involved in PLP homeostasis.</text>
</comment>
<dbReference type="InterPro" id="IPR029066">
    <property type="entry name" value="PLP-binding_barrel"/>
</dbReference>
<dbReference type="InterPro" id="IPR011078">
    <property type="entry name" value="PyrdxlP_homeostasis"/>
</dbReference>
<feature type="domain" description="Alanine racemase N-terminal" evidence="5">
    <location>
        <begin position="52"/>
        <end position="251"/>
    </location>
</feature>
<comment type="similarity">
    <text evidence="2 4">Belongs to the pyridoxal phosphate-binding protein YggS/PROSC family.</text>
</comment>
<evidence type="ECO:0000256" key="2">
    <source>
        <dbReference type="HAMAP-Rule" id="MF_02087"/>
    </source>
</evidence>
<keyword evidence="7" id="KW-1185">Reference proteome</keyword>
<dbReference type="PANTHER" id="PTHR10146">
    <property type="entry name" value="PROLINE SYNTHETASE CO-TRANSCRIBED BACTERIAL HOMOLOG PROTEIN"/>
    <property type="match status" value="1"/>
</dbReference>
<dbReference type="NCBIfam" id="TIGR00044">
    <property type="entry name" value="YggS family pyridoxal phosphate-dependent enzyme"/>
    <property type="match status" value="1"/>
</dbReference>
<organism evidence="6 7">
    <name type="scientific">Fannyhessea vaginae DSM 15829</name>
    <dbReference type="NCBI Taxonomy" id="525256"/>
    <lineage>
        <taxon>Bacteria</taxon>
        <taxon>Bacillati</taxon>
        <taxon>Actinomycetota</taxon>
        <taxon>Coriobacteriia</taxon>
        <taxon>Coriobacteriales</taxon>
        <taxon>Atopobiaceae</taxon>
        <taxon>Fannyhessea</taxon>
    </lineage>
</organism>
<protein>
    <recommendedName>
        <fullName evidence="2">Pyridoxal phosphate homeostasis protein</fullName>
        <shortName evidence="2">PLP homeostasis protein</shortName>
    </recommendedName>
</protein>
<evidence type="ECO:0000256" key="4">
    <source>
        <dbReference type="RuleBase" id="RU004514"/>
    </source>
</evidence>
<reference evidence="6 7" key="1">
    <citation type="submission" date="2011-02" db="EMBL/GenBank/DDBJ databases">
        <authorList>
            <person name="Muzny D."/>
            <person name="Qin X."/>
            <person name="Buhay C."/>
            <person name="Dugan-Rocha S."/>
            <person name="Ding Y."/>
            <person name="Chen G."/>
            <person name="Hawes A."/>
            <person name="Holder M."/>
            <person name="Jhangiani S."/>
            <person name="Johnson A."/>
            <person name="Khan Z."/>
            <person name="Li Z."/>
            <person name="Liu W."/>
            <person name="Liu X."/>
            <person name="Perez L."/>
            <person name="Shen H."/>
            <person name="Wang Q."/>
            <person name="Watt J."/>
            <person name="Xi L."/>
            <person name="Xin Y."/>
            <person name="Zhou J."/>
            <person name="Deng J."/>
            <person name="Jiang H."/>
            <person name="Liu Y."/>
            <person name="Qu J."/>
            <person name="Song X.-Z."/>
            <person name="Zhang L."/>
            <person name="Villasana D."/>
            <person name="Johnson A."/>
            <person name="Liu J."/>
            <person name="Liyanage D."/>
            <person name="Lorensuhewa L."/>
            <person name="Robinson T."/>
            <person name="Song A."/>
            <person name="Song B.-B."/>
            <person name="Dinh H."/>
            <person name="Thornton R."/>
            <person name="Coyle M."/>
            <person name="Francisco L."/>
            <person name="Jackson L."/>
            <person name="Javaid M."/>
            <person name="Korchina V."/>
            <person name="Kovar C."/>
            <person name="Mata R."/>
            <person name="Mathew T."/>
            <person name="Ngo R."/>
            <person name="Nguyen L."/>
            <person name="Nguyen N."/>
            <person name="Okwuonu G."/>
            <person name="Ongeri F."/>
            <person name="Pham C."/>
            <person name="Simmons D."/>
            <person name="Wilczek-Boney K."/>
            <person name="Hale W."/>
            <person name="Jakkamsetti A."/>
            <person name="Pham P."/>
            <person name="Ruth R."/>
            <person name="San Lucas F."/>
            <person name="Warren J."/>
            <person name="Zhang J."/>
            <person name="Zhao Z."/>
            <person name="Zhou C."/>
            <person name="Zhu D."/>
            <person name="Lee S."/>
            <person name="Bess C."/>
            <person name="Blankenburg K."/>
            <person name="Forbes L."/>
            <person name="Fu Q."/>
            <person name="Gubbala S."/>
            <person name="Hirani K."/>
            <person name="Jayaseelan J.C."/>
            <person name="Lara F."/>
            <person name="Munidasa M."/>
            <person name="Palculict T."/>
            <person name="Patil S."/>
            <person name="Pu L.-L."/>
            <person name="Saada N."/>
            <person name="Tang L."/>
            <person name="Weissenberger G."/>
            <person name="Zhu Y."/>
            <person name="Hemphill L."/>
            <person name="Shang Y."/>
            <person name="Youmans B."/>
            <person name="Ayvaz T."/>
            <person name="Ross M."/>
            <person name="Santibanez J."/>
            <person name="Aqrawi P."/>
            <person name="Gross S."/>
            <person name="Joshi V."/>
            <person name="Fowler G."/>
            <person name="Nazareth L."/>
            <person name="Reid J."/>
            <person name="Worley K."/>
            <person name="Petrosino J."/>
            <person name="Highlander S."/>
            <person name="Gibbs R."/>
        </authorList>
    </citation>
    <scope>NUCLEOTIDE SEQUENCE [LARGE SCALE GENOMIC DNA]</scope>
    <source>
        <strain evidence="6 7">DSM 15829</strain>
    </source>
</reference>
<dbReference type="RefSeq" id="WP_006302646.1">
    <property type="nucleotide sequence ID" value="NZ_ACGK02000001.1"/>
</dbReference>